<evidence type="ECO:0000313" key="1">
    <source>
        <dbReference type="EMBL" id="RMI40671.1"/>
    </source>
</evidence>
<gene>
    <name evidence="1" type="ORF">EBO15_25740</name>
</gene>
<sequence>MGFGDPLRWDDFRWPNGYHESKERVMYKSTALTAAIAGAVACAALAGAAPSAYSFGTLDGKLGQRAEHERITRAALACPSGKASDNYCFESDSLSELAGAKGKGGGIGAPDLGTEALVQEAHCDNADYLADSGYPQSRADATSHLLGCVRHAHDRMTKAVAEAARLLDGKGQVDSKQVSLTFRCFFTDTQGRAKCDAIEQFGRGLHAVQDFYSHSNWADTAGSGAIGATNPPGLGHSDVSPLFRLFAEPRPTSTDVPENLTTGCFDKEAAISGEKLGCMGGKRIRHHVVNKDLGLIDPATGHTSDPTTDRGKVADNFARAVTLAITDTRGQWRDLVNALEQHYPDGRGTRMACAITHDNPTKDCK</sequence>
<dbReference type="Proteomes" id="UP000282674">
    <property type="component" value="Unassembled WGS sequence"/>
</dbReference>
<keyword evidence="2" id="KW-1185">Reference proteome</keyword>
<dbReference type="EMBL" id="RFFG01000051">
    <property type="protein sequence ID" value="RMI40671.1"/>
    <property type="molecule type" value="Genomic_DNA"/>
</dbReference>
<accession>A0A3M2LT68</accession>
<protein>
    <submittedName>
        <fullName evidence="1">CinY protein</fullName>
    </submittedName>
</protein>
<comment type="caution">
    <text evidence="1">The sequence shown here is derived from an EMBL/GenBank/DDBJ whole genome shotgun (WGS) entry which is preliminary data.</text>
</comment>
<evidence type="ECO:0000313" key="2">
    <source>
        <dbReference type="Proteomes" id="UP000282674"/>
    </source>
</evidence>
<proteinExistence type="predicted"/>
<organism evidence="1 2">
    <name type="scientific">Actinomadura harenae</name>
    <dbReference type="NCBI Taxonomy" id="2483351"/>
    <lineage>
        <taxon>Bacteria</taxon>
        <taxon>Bacillati</taxon>
        <taxon>Actinomycetota</taxon>
        <taxon>Actinomycetes</taxon>
        <taxon>Streptosporangiales</taxon>
        <taxon>Thermomonosporaceae</taxon>
        <taxon>Actinomadura</taxon>
    </lineage>
</organism>
<dbReference type="AlphaFoldDB" id="A0A3M2LT68"/>
<reference evidence="1 2" key="1">
    <citation type="submission" date="2018-10" db="EMBL/GenBank/DDBJ databases">
        <title>Isolation from soil.</title>
        <authorList>
            <person name="Hu J."/>
        </authorList>
    </citation>
    <scope>NUCLEOTIDE SEQUENCE [LARGE SCALE GENOMIC DNA]</scope>
    <source>
        <strain evidence="1 2">NEAU-Ht49</strain>
    </source>
</reference>
<name>A0A3M2LT68_9ACTN</name>